<name>A0A1I5F1E3_9BACT</name>
<evidence type="ECO:0000256" key="1">
    <source>
        <dbReference type="SAM" id="SignalP"/>
    </source>
</evidence>
<dbReference type="InterPro" id="IPR014756">
    <property type="entry name" value="Ig_E-set"/>
</dbReference>
<feature type="domain" description="IPT/TIG" evidence="2">
    <location>
        <begin position="126"/>
        <end position="202"/>
    </location>
</feature>
<dbReference type="AlphaFoldDB" id="A0A1I5F1E3"/>
<dbReference type="SUPFAM" id="SSF117281">
    <property type="entry name" value="Kelch motif"/>
    <property type="match status" value="1"/>
</dbReference>
<dbReference type="Pfam" id="PF01833">
    <property type="entry name" value="TIG"/>
    <property type="match status" value="1"/>
</dbReference>
<dbReference type="InterPro" id="IPR015915">
    <property type="entry name" value="Kelch-typ_b-propeller"/>
</dbReference>
<dbReference type="Proteomes" id="UP000199564">
    <property type="component" value="Unassembled WGS sequence"/>
</dbReference>
<accession>A0A1I5F1E3</accession>
<protein>
    <submittedName>
        <fullName evidence="3">IPT/TIG domain-containing protein</fullName>
    </submittedName>
</protein>
<evidence type="ECO:0000313" key="4">
    <source>
        <dbReference type="Proteomes" id="UP000199564"/>
    </source>
</evidence>
<dbReference type="InterPro" id="IPR002909">
    <property type="entry name" value="IPT_dom"/>
</dbReference>
<feature type="signal peptide" evidence="1">
    <location>
        <begin position="1"/>
        <end position="20"/>
    </location>
</feature>
<proteinExistence type="predicted"/>
<evidence type="ECO:0000313" key="3">
    <source>
        <dbReference type="EMBL" id="SFO17565.1"/>
    </source>
</evidence>
<dbReference type="CDD" id="cd00102">
    <property type="entry name" value="IPT"/>
    <property type="match status" value="1"/>
</dbReference>
<gene>
    <name evidence="3" type="ORF">SAMN04488519_104170</name>
</gene>
<dbReference type="SUPFAM" id="SSF81296">
    <property type="entry name" value="E set domains"/>
    <property type="match status" value="1"/>
</dbReference>
<keyword evidence="4" id="KW-1185">Reference proteome</keyword>
<dbReference type="RefSeq" id="WP_091652512.1">
    <property type="nucleotide sequence ID" value="NZ_FOVW01000004.1"/>
</dbReference>
<feature type="chain" id="PRO_5011544319" evidence="1">
    <location>
        <begin position="21"/>
        <end position="484"/>
    </location>
</feature>
<organism evidence="3 4">
    <name type="scientific">Algoriphagus ornithinivorans</name>
    <dbReference type="NCBI Taxonomy" id="226506"/>
    <lineage>
        <taxon>Bacteria</taxon>
        <taxon>Pseudomonadati</taxon>
        <taxon>Bacteroidota</taxon>
        <taxon>Cytophagia</taxon>
        <taxon>Cytophagales</taxon>
        <taxon>Cyclobacteriaceae</taxon>
        <taxon>Algoriphagus</taxon>
    </lineage>
</organism>
<dbReference type="Gene3D" id="2.120.10.80">
    <property type="entry name" value="Kelch-type beta propeller"/>
    <property type="match status" value="1"/>
</dbReference>
<dbReference type="InterPro" id="IPR013783">
    <property type="entry name" value="Ig-like_fold"/>
</dbReference>
<sequence>MKKILSLCCLAMLFLGWACTEENETTFVVTEEILYASGEQVRLLGRVISNQSVQVQDHGFYLSKDPNFASPIIISLGAKDGPGRFIGQVSNLEVNQLYYAKSFFNTGAGDEFGNVLEVRTLPVGLESFSPAFGATGQEMTIIGRNFTKDTKVFFGSVEAQIISITLESRIRVRIPAPKDGVTVPIKIQVQNNVVEFPEKFEYRVGTYELITAFPQEIKVYDNVFFQRNSGLHIGLGSERRLFQLEYFQRYDIATKTWDRVGFPGSPRSFAFFTDNYIGGGTARLGNPIVINSSFWKITDSGFEQLGDLPFDSRESLAFEINSTLYVLGTKQSNEASFRKYNPVTKVWSSLGTPPENFNAENAHFIYQGRAYVIGKDKSVWSYTPSSDSWQIVSSYPGGLGDGYGMGRVIGDKAYVGLYRRSDELWELNLNTLTWKPKNPMPGLPQSILVGHFVKDGVLYIMRVPDITLAGSYPMNMYKFTPEGF</sequence>
<dbReference type="EMBL" id="FOVW01000004">
    <property type="protein sequence ID" value="SFO17565.1"/>
    <property type="molecule type" value="Genomic_DNA"/>
</dbReference>
<dbReference type="STRING" id="226506.SAMN04488519_104170"/>
<dbReference type="Gene3D" id="2.60.40.10">
    <property type="entry name" value="Immunoglobulins"/>
    <property type="match status" value="1"/>
</dbReference>
<evidence type="ECO:0000259" key="2">
    <source>
        <dbReference type="Pfam" id="PF01833"/>
    </source>
</evidence>
<keyword evidence="1" id="KW-0732">Signal</keyword>
<reference evidence="4" key="1">
    <citation type="submission" date="2016-10" db="EMBL/GenBank/DDBJ databases">
        <authorList>
            <person name="Varghese N."/>
            <person name="Submissions S."/>
        </authorList>
    </citation>
    <scope>NUCLEOTIDE SEQUENCE [LARGE SCALE GENOMIC DNA]</scope>
    <source>
        <strain evidence="4">DSM 15282</strain>
    </source>
</reference>